<dbReference type="OrthoDB" id="5920419at2759"/>
<keyword evidence="3" id="KW-1185">Reference proteome</keyword>
<evidence type="ECO:0000256" key="1">
    <source>
        <dbReference type="SAM" id="MobiDB-lite"/>
    </source>
</evidence>
<name>A0A0V0UBM1_9BILA</name>
<gene>
    <name evidence="2" type="ORF">T05_8756</name>
</gene>
<sequence length="149" mass="17022">MWPPYELLLVFRLTCCHQLVRGPNWKNYQLREVYQHLSIRGGLLAEEVKVDDKKQHKLIDKIKKKKRQAAKNRPDGRVDDDDDDERSANSCKSKHLPGGQLATQLTTMDKIACISRPGQCCTDHCESHPLLSIFSTQLNLDTTNTHIAT</sequence>
<dbReference type="Proteomes" id="UP000055048">
    <property type="component" value="Unassembled WGS sequence"/>
</dbReference>
<reference evidence="2 3" key="1">
    <citation type="submission" date="2015-01" db="EMBL/GenBank/DDBJ databases">
        <title>Evolution of Trichinella species and genotypes.</title>
        <authorList>
            <person name="Korhonen P.K."/>
            <person name="Edoardo P."/>
            <person name="Giuseppe L.R."/>
            <person name="Gasser R.B."/>
        </authorList>
    </citation>
    <scope>NUCLEOTIDE SEQUENCE [LARGE SCALE GENOMIC DNA]</scope>
    <source>
        <strain evidence="2">ISS417</strain>
    </source>
</reference>
<proteinExistence type="predicted"/>
<accession>A0A0V0UBM1</accession>
<feature type="region of interest" description="Disordered" evidence="1">
    <location>
        <begin position="60"/>
        <end position="96"/>
    </location>
</feature>
<evidence type="ECO:0000313" key="3">
    <source>
        <dbReference type="Proteomes" id="UP000055048"/>
    </source>
</evidence>
<comment type="caution">
    <text evidence="2">The sequence shown here is derived from an EMBL/GenBank/DDBJ whole genome shotgun (WGS) entry which is preliminary data.</text>
</comment>
<evidence type="ECO:0000313" key="2">
    <source>
        <dbReference type="EMBL" id="KRX48199.1"/>
    </source>
</evidence>
<organism evidence="2 3">
    <name type="scientific">Trichinella murrelli</name>
    <dbReference type="NCBI Taxonomy" id="144512"/>
    <lineage>
        <taxon>Eukaryota</taxon>
        <taxon>Metazoa</taxon>
        <taxon>Ecdysozoa</taxon>
        <taxon>Nematoda</taxon>
        <taxon>Enoplea</taxon>
        <taxon>Dorylaimia</taxon>
        <taxon>Trichinellida</taxon>
        <taxon>Trichinellidae</taxon>
        <taxon>Trichinella</taxon>
    </lineage>
</organism>
<dbReference type="AlphaFoldDB" id="A0A0V0UBM1"/>
<dbReference type="EMBL" id="JYDJ01000032">
    <property type="protein sequence ID" value="KRX48199.1"/>
    <property type="molecule type" value="Genomic_DNA"/>
</dbReference>
<protein>
    <submittedName>
        <fullName evidence="2">Uncharacterized protein</fullName>
    </submittedName>
</protein>